<keyword evidence="3" id="KW-1185">Reference proteome</keyword>
<evidence type="ECO:0000313" key="2">
    <source>
        <dbReference type="EMBL" id="MDR7336050.1"/>
    </source>
</evidence>
<dbReference type="RefSeq" id="WP_310333051.1">
    <property type="nucleotide sequence ID" value="NZ_JAVDXV010000013.1"/>
</dbReference>
<name>A0ABU2AGF0_9BURK</name>
<protein>
    <recommendedName>
        <fullName evidence="4">DUF2383 domain-containing protein</fullName>
    </recommendedName>
</protein>
<evidence type="ECO:0000256" key="1">
    <source>
        <dbReference type="SAM" id="MobiDB-lite"/>
    </source>
</evidence>
<organism evidence="2 3">
    <name type="scientific">Roseateles asaccharophilus</name>
    <dbReference type="NCBI Taxonomy" id="582607"/>
    <lineage>
        <taxon>Bacteria</taxon>
        <taxon>Pseudomonadati</taxon>
        <taxon>Pseudomonadota</taxon>
        <taxon>Betaproteobacteria</taxon>
        <taxon>Burkholderiales</taxon>
        <taxon>Sphaerotilaceae</taxon>
        <taxon>Roseateles</taxon>
    </lineage>
</organism>
<dbReference type="EMBL" id="JAVDXV010000013">
    <property type="protein sequence ID" value="MDR7336050.1"/>
    <property type="molecule type" value="Genomic_DNA"/>
</dbReference>
<evidence type="ECO:0000313" key="3">
    <source>
        <dbReference type="Proteomes" id="UP001180825"/>
    </source>
</evidence>
<feature type="region of interest" description="Disordered" evidence="1">
    <location>
        <begin position="1"/>
        <end position="23"/>
    </location>
</feature>
<reference evidence="2 3" key="1">
    <citation type="submission" date="2023-07" db="EMBL/GenBank/DDBJ databases">
        <title>Sorghum-associated microbial communities from plants grown in Nebraska, USA.</title>
        <authorList>
            <person name="Schachtman D."/>
        </authorList>
    </citation>
    <scope>NUCLEOTIDE SEQUENCE [LARGE SCALE GENOMIC DNA]</scope>
    <source>
        <strain evidence="2 3">BE316</strain>
    </source>
</reference>
<dbReference type="Proteomes" id="UP001180825">
    <property type="component" value="Unassembled WGS sequence"/>
</dbReference>
<proteinExistence type="predicted"/>
<gene>
    <name evidence="2" type="ORF">J2X21_005220</name>
</gene>
<accession>A0ABU2AGF0</accession>
<sequence length="154" mass="17260">MIAASEQAEASARHSAHGPQAAPDREALRKLWTLLLAQLKHLEETCAQPDALRQLRGVGVRRMNVLIANLDGEYLKSSEMAAKSGCAPWPADLLAQTELLSRRDDLQLSFETLGHCYQQLLLAWQPPEGTHKHNWLLSRARVHLARAEAIRRET</sequence>
<comment type="caution">
    <text evidence="2">The sequence shown here is derived from an EMBL/GenBank/DDBJ whole genome shotgun (WGS) entry which is preliminary data.</text>
</comment>
<evidence type="ECO:0008006" key="4">
    <source>
        <dbReference type="Google" id="ProtNLM"/>
    </source>
</evidence>